<evidence type="ECO:0000313" key="2">
    <source>
        <dbReference type="EMBL" id="QPK02387.1"/>
    </source>
</evidence>
<keyword evidence="1" id="KW-0812">Transmembrane</keyword>
<dbReference type="EMBL" id="CP061801">
    <property type="protein sequence ID" value="QPK02387.1"/>
    <property type="molecule type" value="Genomic_DNA"/>
</dbReference>
<proteinExistence type="predicted"/>
<gene>
    <name evidence="2" type="ORF">IDM36_09895</name>
</gene>
<feature type="transmembrane region" description="Helical" evidence="1">
    <location>
        <begin position="44"/>
        <end position="62"/>
    </location>
</feature>
<sequence>MNIKKYAVSRKISISFVFLLMSWGLLYLWLVLMHNEEEQVASTILSSPLIYGCISMSVLLLISQKKSGALKELCILTFGLVVIFAYLILIFTTLLNVPPDIDDLVFYYECFLLIFFIGSPLYLIMRMI</sequence>
<protein>
    <submittedName>
        <fullName evidence="2">Transporter</fullName>
    </submittedName>
</protein>
<keyword evidence="1" id="KW-0472">Membrane</keyword>
<name>A0A7T0DZQ5_9ENTR</name>
<dbReference type="AlphaFoldDB" id="A0A7T0DZQ5"/>
<feature type="transmembrane region" description="Helical" evidence="1">
    <location>
        <begin position="74"/>
        <end position="94"/>
    </location>
</feature>
<organism evidence="2">
    <name type="scientific">Enterobacter mori</name>
    <dbReference type="NCBI Taxonomy" id="539813"/>
    <lineage>
        <taxon>Bacteria</taxon>
        <taxon>Pseudomonadati</taxon>
        <taxon>Pseudomonadota</taxon>
        <taxon>Gammaproteobacteria</taxon>
        <taxon>Enterobacterales</taxon>
        <taxon>Enterobacteriaceae</taxon>
        <taxon>Enterobacter</taxon>
    </lineage>
</organism>
<reference evidence="2" key="1">
    <citation type="submission" date="2020-09" db="EMBL/GenBank/DDBJ databases">
        <title>First Report of a novel Colistin-Resistant species of Enterobacter cloacae complex Producing MCR-5 isolated from hospital sewage water.</title>
        <authorList>
            <person name="Zhou K."/>
        </authorList>
    </citation>
    <scope>NUCLEOTIDE SEQUENCE [LARGE SCALE GENOMIC DNA]</scope>
    <source>
        <strain evidence="2">HSW1412</strain>
    </source>
</reference>
<keyword evidence="1" id="KW-1133">Transmembrane helix</keyword>
<feature type="transmembrane region" description="Helical" evidence="1">
    <location>
        <begin position="106"/>
        <end position="125"/>
    </location>
</feature>
<evidence type="ECO:0000256" key="1">
    <source>
        <dbReference type="SAM" id="Phobius"/>
    </source>
</evidence>
<feature type="transmembrane region" description="Helical" evidence="1">
    <location>
        <begin position="12"/>
        <end position="32"/>
    </location>
</feature>
<accession>A0A7T0DZQ5</accession>